<evidence type="ECO:0000313" key="1">
    <source>
        <dbReference type="EMBL" id="MDJ1370636.1"/>
    </source>
</evidence>
<evidence type="ECO:0008006" key="3">
    <source>
        <dbReference type="Google" id="ProtNLM"/>
    </source>
</evidence>
<keyword evidence="2" id="KW-1185">Reference proteome</keyword>
<sequence>MSATGREREEAAVRVEESVPVEADSLDAFDRRAELLRTLEFVDRAIGAAIGDDPVKLAPLIRERRELIAELGPVEVVEEVDPFDEFLAGEGNVVRFDSAKGREAS</sequence>
<protein>
    <recommendedName>
        <fullName evidence="3">CpaF family protein</fullName>
    </recommendedName>
</protein>
<reference evidence="1" key="1">
    <citation type="submission" date="2018-03" db="EMBL/GenBank/DDBJ databases">
        <authorList>
            <person name="Nunes O.C."/>
            <person name="Lopes A.R."/>
            <person name="Froufe H."/>
            <person name="Munoz-Merida A."/>
            <person name="Barroso C."/>
            <person name="Egas C."/>
        </authorList>
    </citation>
    <scope>NUCLEOTIDE SEQUENCE</scope>
    <source>
        <strain evidence="1">ON4</strain>
    </source>
</reference>
<dbReference type="EMBL" id="PXVD01000006">
    <property type="protein sequence ID" value="MDJ1370636.1"/>
    <property type="molecule type" value="Genomic_DNA"/>
</dbReference>
<dbReference type="Proteomes" id="UP001170379">
    <property type="component" value="Unassembled WGS sequence"/>
</dbReference>
<accession>A0ABT7C7K3</accession>
<comment type="caution">
    <text evidence="1">The sequence shown here is derived from an EMBL/GenBank/DDBJ whole genome shotgun (WGS) entry which is preliminary data.</text>
</comment>
<name>A0ABT7C7K3_9MICO</name>
<reference evidence="1" key="2">
    <citation type="journal article" date="2022" name="Sci. Rep.">
        <title>In silico prediction of the enzymes involved in the degradation of the herbicide molinate by Gulosibacter molinativorax ON4T.</title>
        <authorList>
            <person name="Lopes A.R."/>
            <person name="Bunin E."/>
            <person name="Viana A.T."/>
            <person name="Froufe H."/>
            <person name="Munoz-Merida A."/>
            <person name="Pinho D."/>
            <person name="Figueiredo J."/>
            <person name="Barroso C."/>
            <person name="Vaz-Moreira I."/>
            <person name="Bellanger X."/>
            <person name="Egas C."/>
            <person name="Nunes O.C."/>
        </authorList>
    </citation>
    <scope>NUCLEOTIDE SEQUENCE</scope>
    <source>
        <strain evidence="1">ON4</strain>
    </source>
</reference>
<dbReference type="RefSeq" id="WP_026937846.1">
    <property type="nucleotide sequence ID" value="NZ_CP028426.1"/>
</dbReference>
<proteinExistence type="predicted"/>
<gene>
    <name evidence="1" type="ORF">C7K25_04520</name>
</gene>
<organism evidence="1 2">
    <name type="scientific">Gulosibacter molinativorax</name>
    <dbReference type="NCBI Taxonomy" id="256821"/>
    <lineage>
        <taxon>Bacteria</taxon>
        <taxon>Bacillati</taxon>
        <taxon>Actinomycetota</taxon>
        <taxon>Actinomycetes</taxon>
        <taxon>Micrococcales</taxon>
        <taxon>Microbacteriaceae</taxon>
        <taxon>Gulosibacter</taxon>
    </lineage>
</organism>
<evidence type="ECO:0000313" key="2">
    <source>
        <dbReference type="Proteomes" id="UP001170379"/>
    </source>
</evidence>